<sequence length="436" mass="49014">MNMSGLSFNALPPIDLPFRFFLSAPLFIIACALLVLFSGETLWLSRWQPTMLALTHGFTLGFLTMVMMGALLQLLPVIGGIGIAKPRLIATTSHALYCVGVIALMLSFVLASNWLTLAALVLLSLGLSIYLGAIIWVLVKKISQGDSINCFRLAITSLVILLLLGILLLANRAGINVSFITLDKHVTDFHALMGLVGWAGILIIAVSFQVLPMFHVAPNMPKYIRQYLGVSIFVLLIVYIFYTEFALGLIFISHGVFSFTLLSVINQRKRKVPDTSIKYWQLAAGTLLLMNLLYFLPDRFYVSEETPLFISLPDKSILLTAVFIYFYLLSVIQGMLLKILPFLSYTHLQQRCLIDFSAMQFIPHMHEFLNKKHGLMLYYLHILSGLSLLAVIFEPSLYIVFALCLLVEFVWLLVLMVRCMRLYFTVSQKINLSNPP</sequence>
<feature type="transmembrane region" description="Helical" evidence="1">
    <location>
        <begin position="277"/>
        <end position="296"/>
    </location>
</feature>
<name>A0A1Y5EEK3_COLPS</name>
<feature type="transmembrane region" description="Helical" evidence="1">
    <location>
        <begin position="20"/>
        <end position="38"/>
    </location>
</feature>
<feature type="transmembrane region" description="Helical" evidence="1">
    <location>
        <begin position="223"/>
        <end position="242"/>
    </location>
</feature>
<feature type="transmembrane region" description="Helical" evidence="1">
    <location>
        <begin position="190"/>
        <end position="211"/>
    </location>
</feature>
<feature type="transmembrane region" description="Helical" evidence="1">
    <location>
        <begin position="58"/>
        <end position="83"/>
    </location>
</feature>
<accession>A0A1Y5EEK3</accession>
<comment type="caution">
    <text evidence="2">The sequence shown here is derived from an EMBL/GenBank/DDBJ whole genome shotgun (WGS) entry which is preliminary data.</text>
</comment>
<feature type="transmembrane region" description="Helical" evidence="1">
    <location>
        <begin position="248"/>
        <end position="265"/>
    </location>
</feature>
<reference evidence="3" key="1">
    <citation type="journal article" date="2017" name="Proc. Natl. Acad. Sci. U.S.A.">
        <title>Simulation of Deepwater Horizon oil plume reveals substrate specialization within a complex community of hydrocarbon degraders.</title>
        <authorList>
            <person name="Hu P."/>
            <person name="Dubinsky E.A."/>
            <person name="Probst A.J."/>
            <person name="Wang J."/>
            <person name="Sieber C.M.K."/>
            <person name="Tom L.M."/>
            <person name="Gardinali P."/>
            <person name="Banfield J.F."/>
            <person name="Atlas R.M."/>
            <person name="Andersen G.L."/>
        </authorList>
    </citation>
    <scope>NUCLEOTIDE SEQUENCE [LARGE SCALE GENOMIC DNA]</scope>
</reference>
<dbReference type="EMBL" id="MAAF01000053">
    <property type="protein sequence ID" value="OUR81133.1"/>
    <property type="molecule type" value="Genomic_DNA"/>
</dbReference>
<organism evidence="2 3">
    <name type="scientific">Colwellia psychrerythraea</name>
    <name type="common">Vibrio psychroerythus</name>
    <dbReference type="NCBI Taxonomy" id="28229"/>
    <lineage>
        <taxon>Bacteria</taxon>
        <taxon>Pseudomonadati</taxon>
        <taxon>Pseudomonadota</taxon>
        <taxon>Gammaproteobacteria</taxon>
        <taxon>Alteromonadales</taxon>
        <taxon>Colwelliaceae</taxon>
        <taxon>Colwellia</taxon>
    </lineage>
</organism>
<feature type="transmembrane region" description="Helical" evidence="1">
    <location>
        <begin position="399"/>
        <end position="419"/>
    </location>
</feature>
<gene>
    <name evidence="2" type="ORF">A9Q75_08400</name>
</gene>
<feature type="transmembrane region" description="Helical" evidence="1">
    <location>
        <begin position="316"/>
        <end position="337"/>
    </location>
</feature>
<proteinExistence type="predicted"/>
<dbReference type="AlphaFoldDB" id="A0A1Y5EEK3"/>
<dbReference type="Proteomes" id="UP000243053">
    <property type="component" value="Unassembled WGS sequence"/>
</dbReference>
<evidence type="ECO:0000313" key="3">
    <source>
        <dbReference type="Proteomes" id="UP000243053"/>
    </source>
</evidence>
<keyword evidence="1" id="KW-0472">Membrane</keyword>
<evidence type="ECO:0000313" key="2">
    <source>
        <dbReference type="EMBL" id="OUR81133.1"/>
    </source>
</evidence>
<feature type="transmembrane region" description="Helical" evidence="1">
    <location>
        <begin position="117"/>
        <end position="139"/>
    </location>
</feature>
<feature type="transmembrane region" description="Helical" evidence="1">
    <location>
        <begin position="151"/>
        <end position="170"/>
    </location>
</feature>
<feature type="transmembrane region" description="Helical" evidence="1">
    <location>
        <begin position="95"/>
        <end position="111"/>
    </location>
</feature>
<keyword evidence="1" id="KW-1133">Transmembrane helix</keyword>
<protein>
    <submittedName>
        <fullName evidence="2">Uncharacterized protein</fullName>
    </submittedName>
</protein>
<evidence type="ECO:0000256" key="1">
    <source>
        <dbReference type="SAM" id="Phobius"/>
    </source>
</evidence>
<keyword evidence="1" id="KW-0812">Transmembrane</keyword>
<feature type="transmembrane region" description="Helical" evidence="1">
    <location>
        <begin position="375"/>
        <end position="393"/>
    </location>
</feature>